<dbReference type="SUPFAM" id="SSF53474">
    <property type="entry name" value="alpha/beta-Hydrolases"/>
    <property type="match status" value="1"/>
</dbReference>
<dbReference type="STRING" id="253628.A0A0D1YVD3"/>
<dbReference type="Proteomes" id="UP000053259">
    <property type="component" value="Unassembled WGS sequence"/>
</dbReference>
<evidence type="ECO:0000259" key="3">
    <source>
        <dbReference type="Pfam" id="PF00561"/>
    </source>
</evidence>
<proteinExistence type="inferred from homology"/>
<dbReference type="GeneID" id="27312360"/>
<dbReference type="InParanoid" id="A0A0D1YVD3"/>
<dbReference type="PANTHER" id="PTHR43329">
    <property type="entry name" value="EPOXIDE HYDROLASE"/>
    <property type="match status" value="1"/>
</dbReference>
<dbReference type="RefSeq" id="XP_016214511.1">
    <property type="nucleotide sequence ID" value="XM_016357719.1"/>
</dbReference>
<gene>
    <name evidence="4" type="ORF">PV09_04387</name>
</gene>
<protein>
    <recommendedName>
        <fullName evidence="3">AB hydrolase-1 domain-containing protein</fullName>
    </recommendedName>
</protein>
<dbReference type="Pfam" id="PF00561">
    <property type="entry name" value="Abhydrolase_1"/>
    <property type="match status" value="1"/>
</dbReference>
<accession>A0A0D1YVD3</accession>
<dbReference type="GO" id="GO:0016787">
    <property type="term" value="F:hydrolase activity"/>
    <property type="evidence" value="ECO:0007669"/>
    <property type="project" value="UniProtKB-KW"/>
</dbReference>
<dbReference type="InterPro" id="IPR000639">
    <property type="entry name" value="Epox_hydrolase-like"/>
</dbReference>
<evidence type="ECO:0000313" key="5">
    <source>
        <dbReference type="Proteomes" id="UP000053259"/>
    </source>
</evidence>
<dbReference type="AlphaFoldDB" id="A0A0D1YVD3"/>
<evidence type="ECO:0000313" key="4">
    <source>
        <dbReference type="EMBL" id="KIW04642.1"/>
    </source>
</evidence>
<evidence type="ECO:0000256" key="1">
    <source>
        <dbReference type="ARBA" id="ARBA00022801"/>
    </source>
</evidence>
<organism evidence="4 5">
    <name type="scientific">Verruconis gallopava</name>
    <dbReference type="NCBI Taxonomy" id="253628"/>
    <lineage>
        <taxon>Eukaryota</taxon>
        <taxon>Fungi</taxon>
        <taxon>Dikarya</taxon>
        <taxon>Ascomycota</taxon>
        <taxon>Pezizomycotina</taxon>
        <taxon>Dothideomycetes</taxon>
        <taxon>Pleosporomycetidae</taxon>
        <taxon>Venturiales</taxon>
        <taxon>Sympoventuriaceae</taxon>
        <taxon>Verruconis</taxon>
    </lineage>
</organism>
<sequence>MAPDALVPNDPRVKHKFIKIKGTDIIYYYVLAEPAKPRATVLLFHGFPDLGIGWRYQVPYLLSLNLRVIVPDMLGYGKTSAPDSPEEYSFKKMCDQMAYVINEIVPEKRVILGGHDWGAFMAWRMAMWYPELLHCVFCLAVNFTPPNRQYIDLDEVVKRVPTLKYQQQFAGPELEKVLLDPRRLRGFLDVSYKDASQVIASNNSNSQGLAVEAFDTAQPTRLMPKTLMDHYVDEYMRHSIHAPFNWYRTRKYNFEDELVFATRPHIHKFNLPAMCVMAKYDVALPPEMAKKMKRHFEGPFVLKTFDCSHWIMIEKPDETNQAIGEFIETVLDGSKSGPRL</sequence>
<dbReference type="HOGENOM" id="CLU_020336_7_5_1"/>
<reference evidence="4 5" key="1">
    <citation type="submission" date="2015-01" db="EMBL/GenBank/DDBJ databases">
        <title>The Genome Sequence of Ochroconis gallopava CBS43764.</title>
        <authorList>
            <consortium name="The Broad Institute Genomics Platform"/>
            <person name="Cuomo C."/>
            <person name="de Hoog S."/>
            <person name="Gorbushina A."/>
            <person name="Stielow B."/>
            <person name="Teixiera M."/>
            <person name="Abouelleil A."/>
            <person name="Chapman S.B."/>
            <person name="Priest M."/>
            <person name="Young S.K."/>
            <person name="Wortman J."/>
            <person name="Nusbaum C."/>
            <person name="Birren B."/>
        </authorList>
    </citation>
    <scope>NUCLEOTIDE SEQUENCE [LARGE SCALE GENOMIC DNA]</scope>
    <source>
        <strain evidence="4 5">CBS 43764</strain>
    </source>
</reference>
<name>A0A0D1YVD3_9PEZI</name>
<dbReference type="EMBL" id="KN847540">
    <property type="protein sequence ID" value="KIW04642.1"/>
    <property type="molecule type" value="Genomic_DNA"/>
</dbReference>
<keyword evidence="5" id="KW-1185">Reference proteome</keyword>
<keyword evidence="1" id="KW-0378">Hydrolase</keyword>
<evidence type="ECO:0000256" key="2">
    <source>
        <dbReference type="ARBA" id="ARBA00038334"/>
    </source>
</evidence>
<dbReference type="Gene3D" id="3.40.50.1820">
    <property type="entry name" value="alpha/beta hydrolase"/>
    <property type="match status" value="1"/>
</dbReference>
<comment type="similarity">
    <text evidence="2">Belongs to the AB hydrolase superfamily. Epoxide hydrolase family.</text>
</comment>
<feature type="domain" description="AB hydrolase-1" evidence="3">
    <location>
        <begin position="40"/>
        <end position="316"/>
    </location>
</feature>
<dbReference type="InterPro" id="IPR029058">
    <property type="entry name" value="AB_hydrolase_fold"/>
</dbReference>
<dbReference type="OrthoDB" id="408373at2759"/>
<dbReference type="InterPro" id="IPR000073">
    <property type="entry name" value="AB_hydrolase_1"/>
</dbReference>
<dbReference type="VEuPathDB" id="FungiDB:PV09_04387"/>
<dbReference type="PRINTS" id="PR00412">
    <property type="entry name" value="EPOXHYDRLASE"/>
</dbReference>